<dbReference type="PANTHER" id="PTHR10344">
    <property type="entry name" value="THYMIDYLATE KINASE"/>
    <property type="match status" value="1"/>
</dbReference>
<evidence type="ECO:0000256" key="1">
    <source>
        <dbReference type="ARBA" id="ARBA00009776"/>
    </source>
</evidence>
<dbReference type="CDD" id="cd01672">
    <property type="entry name" value="TMPK"/>
    <property type="match status" value="1"/>
</dbReference>
<name>A0A8D5ZJS1_9CREN</name>
<dbReference type="InterPro" id="IPR039430">
    <property type="entry name" value="Thymidylate_kin-like_dom"/>
</dbReference>
<dbReference type="InterPro" id="IPR027417">
    <property type="entry name" value="P-loop_NTPase"/>
</dbReference>
<dbReference type="GO" id="GO:0006227">
    <property type="term" value="P:dUDP biosynthetic process"/>
    <property type="evidence" value="ECO:0007669"/>
    <property type="project" value="TreeGrafter"/>
</dbReference>
<accession>A0A8D5ZJS1</accession>
<evidence type="ECO:0000256" key="7">
    <source>
        <dbReference type="ARBA" id="ARBA00048743"/>
    </source>
</evidence>
<protein>
    <recommendedName>
        <fullName evidence="8">Probable thymidylate kinase</fullName>
        <ecNumber evidence="8">2.7.4.9</ecNumber>
    </recommendedName>
    <alternativeName>
        <fullName evidence="8">dTMP kinase</fullName>
    </alternativeName>
</protein>
<evidence type="ECO:0000256" key="5">
    <source>
        <dbReference type="ARBA" id="ARBA00022777"/>
    </source>
</evidence>
<dbReference type="PANTHER" id="PTHR10344:SF4">
    <property type="entry name" value="UMP-CMP KINASE 2, MITOCHONDRIAL"/>
    <property type="match status" value="1"/>
</dbReference>
<sequence length="191" mass="22126">MLRIISFEGIDGSGKTTVSKLVYEKIRNVSKRIILTKEPYTEEISSLIEKAGWKDPVTLTLLFAADRAYHLQYLSTQNPDLVIMDRYIYSSVAYQSALGLDENWIELVNSKFPKPFLTILLDLSPEIAIRRIQKNDKFNFQEKLDSLKLVRERYLEIAKKEKNIVIINAEEPLDKVVNKVYSVIYSYLSDL</sequence>
<keyword evidence="5 8" id="KW-0418">Kinase</keyword>
<evidence type="ECO:0000256" key="6">
    <source>
        <dbReference type="ARBA" id="ARBA00022840"/>
    </source>
</evidence>
<evidence type="ECO:0000256" key="2">
    <source>
        <dbReference type="ARBA" id="ARBA00022679"/>
    </source>
</evidence>
<dbReference type="GO" id="GO:0005524">
    <property type="term" value="F:ATP binding"/>
    <property type="evidence" value="ECO:0007669"/>
    <property type="project" value="UniProtKB-UniRule"/>
</dbReference>
<evidence type="ECO:0000259" key="9">
    <source>
        <dbReference type="Pfam" id="PF02223"/>
    </source>
</evidence>
<keyword evidence="3 8" id="KW-0545">Nucleotide biosynthesis</keyword>
<dbReference type="AlphaFoldDB" id="A0A8D5ZJS1"/>
<evidence type="ECO:0000313" key="10">
    <source>
        <dbReference type="EMBL" id="BCU70487.1"/>
    </source>
</evidence>
<dbReference type="GO" id="GO:0006233">
    <property type="term" value="P:dTDP biosynthetic process"/>
    <property type="evidence" value="ECO:0007669"/>
    <property type="project" value="InterPro"/>
</dbReference>
<dbReference type="SUPFAM" id="SSF52540">
    <property type="entry name" value="P-loop containing nucleoside triphosphate hydrolases"/>
    <property type="match status" value="1"/>
</dbReference>
<gene>
    <name evidence="8" type="primary">tmk</name>
    <name evidence="10" type="ORF">KN1_17840</name>
</gene>
<comment type="catalytic activity">
    <reaction evidence="7 8">
        <text>dTMP + ATP = dTDP + ADP</text>
        <dbReference type="Rhea" id="RHEA:13517"/>
        <dbReference type="ChEBI" id="CHEBI:30616"/>
        <dbReference type="ChEBI" id="CHEBI:58369"/>
        <dbReference type="ChEBI" id="CHEBI:63528"/>
        <dbReference type="ChEBI" id="CHEBI:456216"/>
        <dbReference type="EC" id="2.7.4.9"/>
    </reaction>
</comment>
<evidence type="ECO:0000256" key="3">
    <source>
        <dbReference type="ARBA" id="ARBA00022727"/>
    </source>
</evidence>
<dbReference type="GO" id="GO:0005737">
    <property type="term" value="C:cytoplasm"/>
    <property type="evidence" value="ECO:0007669"/>
    <property type="project" value="TreeGrafter"/>
</dbReference>
<keyword evidence="2 8" id="KW-0808">Transferase</keyword>
<dbReference type="InterPro" id="IPR018095">
    <property type="entry name" value="Thymidylate_kin_CS"/>
</dbReference>
<dbReference type="GO" id="GO:0004798">
    <property type="term" value="F:dTMP kinase activity"/>
    <property type="evidence" value="ECO:0007669"/>
    <property type="project" value="UniProtKB-UniRule"/>
</dbReference>
<dbReference type="GO" id="GO:0006235">
    <property type="term" value="P:dTTP biosynthetic process"/>
    <property type="evidence" value="ECO:0007669"/>
    <property type="project" value="UniProtKB-UniRule"/>
</dbReference>
<dbReference type="EC" id="2.7.4.9" evidence="8"/>
<feature type="binding site" evidence="8">
    <location>
        <begin position="9"/>
        <end position="16"/>
    </location>
    <ligand>
        <name>ATP</name>
        <dbReference type="ChEBI" id="CHEBI:30616"/>
    </ligand>
</feature>
<keyword evidence="4 8" id="KW-0547">Nucleotide-binding</keyword>
<evidence type="ECO:0000256" key="4">
    <source>
        <dbReference type="ARBA" id="ARBA00022741"/>
    </source>
</evidence>
<proteinExistence type="inferred from homology"/>
<dbReference type="KEGG" id="csty:KN1_17840"/>
<reference evidence="10 11" key="1">
    <citation type="submission" date="2021-04" db="EMBL/GenBank/DDBJ databases">
        <title>Complete genome sequence of Stygiolobus sp. KN-1.</title>
        <authorList>
            <person name="Nakamura K."/>
            <person name="Sakai H."/>
            <person name="Kurosawa N."/>
        </authorList>
    </citation>
    <scope>NUCLEOTIDE SEQUENCE [LARGE SCALE GENOMIC DNA]</scope>
    <source>
        <strain evidence="10 11">KN-1</strain>
    </source>
</reference>
<dbReference type="Proteomes" id="UP000825123">
    <property type="component" value="Chromosome"/>
</dbReference>
<dbReference type="EMBL" id="AP024597">
    <property type="protein sequence ID" value="BCU70487.1"/>
    <property type="molecule type" value="Genomic_DNA"/>
</dbReference>
<keyword evidence="11" id="KW-1185">Reference proteome</keyword>
<evidence type="ECO:0000256" key="8">
    <source>
        <dbReference type="HAMAP-Rule" id="MF_00165"/>
    </source>
</evidence>
<evidence type="ECO:0000313" key="11">
    <source>
        <dbReference type="Proteomes" id="UP000825123"/>
    </source>
</evidence>
<dbReference type="NCBIfam" id="TIGR00041">
    <property type="entry name" value="DTMP_kinase"/>
    <property type="match status" value="1"/>
</dbReference>
<dbReference type="PROSITE" id="PS01331">
    <property type="entry name" value="THYMIDYLATE_KINASE"/>
    <property type="match status" value="1"/>
</dbReference>
<comment type="similarity">
    <text evidence="1 8">Belongs to the thymidylate kinase family.</text>
</comment>
<dbReference type="Pfam" id="PF02223">
    <property type="entry name" value="Thymidylate_kin"/>
    <property type="match status" value="1"/>
</dbReference>
<organism evidence="10 11">
    <name type="scientific">Stygiolobus caldivivus</name>
    <dbReference type="NCBI Taxonomy" id="2824673"/>
    <lineage>
        <taxon>Archaea</taxon>
        <taxon>Thermoproteota</taxon>
        <taxon>Thermoprotei</taxon>
        <taxon>Sulfolobales</taxon>
        <taxon>Sulfolobaceae</taxon>
        <taxon>Stygiolobus</taxon>
    </lineage>
</organism>
<feature type="domain" description="Thymidylate kinase-like" evidence="9">
    <location>
        <begin position="7"/>
        <end position="179"/>
    </location>
</feature>
<dbReference type="Gene3D" id="3.40.50.300">
    <property type="entry name" value="P-loop containing nucleotide triphosphate hydrolases"/>
    <property type="match status" value="1"/>
</dbReference>
<dbReference type="InterPro" id="IPR018094">
    <property type="entry name" value="Thymidylate_kinase"/>
</dbReference>
<keyword evidence="6 8" id="KW-0067">ATP-binding</keyword>
<dbReference type="HAMAP" id="MF_00165">
    <property type="entry name" value="Thymidylate_kinase"/>
    <property type="match status" value="1"/>
</dbReference>